<name>A0A254TK01_9BURK</name>
<feature type="domain" description="Leucine-binding protein" evidence="6">
    <location>
        <begin position="37"/>
        <end position="385"/>
    </location>
</feature>
<dbReference type="Gene3D" id="3.40.50.2300">
    <property type="match status" value="2"/>
</dbReference>
<comment type="similarity">
    <text evidence="1">Belongs to the leucine-binding protein family.</text>
</comment>
<dbReference type="EMBL" id="LSTO01000001">
    <property type="protein sequence ID" value="OWW22835.1"/>
    <property type="molecule type" value="Genomic_DNA"/>
</dbReference>
<protein>
    <submittedName>
        <fullName evidence="7">ABC transporter substrate-binding protein</fullName>
    </submittedName>
</protein>
<dbReference type="CDD" id="cd06338">
    <property type="entry name" value="PBP1_ABC_ligand_binding-like"/>
    <property type="match status" value="1"/>
</dbReference>
<dbReference type="InterPro" id="IPR000709">
    <property type="entry name" value="Leu_Ile_Val-bd"/>
</dbReference>
<dbReference type="PRINTS" id="PR00337">
    <property type="entry name" value="LEUILEVALBP"/>
</dbReference>
<dbReference type="PANTHER" id="PTHR30483:SF37">
    <property type="entry name" value="ABC TRANSPORTER SUBSTRATE-BINDING PROTEIN"/>
    <property type="match status" value="1"/>
</dbReference>
<evidence type="ECO:0000256" key="3">
    <source>
        <dbReference type="ARBA" id="ARBA00022729"/>
    </source>
</evidence>
<proteinExistence type="inferred from homology"/>
<dbReference type="InterPro" id="IPR051010">
    <property type="entry name" value="BCAA_transport"/>
</dbReference>
<dbReference type="AlphaFoldDB" id="A0A254TK01"/>
<reference evidence="7 8" key="1">
    <citation type="submission" date="2016-02" db="EMBL/GenBank/DDBJ databases">
        <authorList>
            <person name="Wen L."/>
            <person name="He K."/>
            <person name="Yang H."/>
        </authorList>
    </citation>
    <scope>NUCLEOTIDE SEQUENCE [LARGE SCALE GENOMIC DNA]</scope>
    <source>
        <strain evidence="7 8">TSA40</strain>
    </source>
</reference>
<evidence type="ECO:0000256" key="4">
    <source>
        <dbReference type="ARBA" id="ARBA00022970"/>
    </source>
</evidence>
<evidence type="ECO:0000313" key="8">
    <source>
        <dbReference type="Proteomes" id="UP000197535"/>
    </source>
</evidence>
<keyword evidence="2" id="KW-0813">Transport</keyword>
<sequence length="407" mass="43296">MSNQHNKLGTSMKKTLLGALACALLASSASVAWAADEIVIGASLPLSGPLAGFGMYQKWGYETAVNDVNKAGGIMVDGAKTRVRLVIRDDKTDSNVTASNTETLISREKVVAMLGSCTPALVNAGALIAERRKVPLVAGCDPLQAFRSVRKWNYAWVLFFDENDLATAPFRMLAEMNLETNKKVAILHDNGPDGQVVGGQIWPASAKAGGYEVVAANSFPTDAQQFTSMIAQAKASNADVVLVDAIPPQGVAIRKQMASAGFNPKLLVVEKGAEPEYFAQATGKLADGVLVGGYWDPSFPYPGAADLAKRFEAETKQTQSQHIADAHAAAQVLLDAIAAAGSTDREKINAAIAKTDKTYVVGPVKFDADHTSRIPITVMQWQGGKSRVVWPKDRANAKLLFPLPSSQ</sequence>
<feature type="signal peptide" evidence="5">
    <location>
        <begin position="1"/>
        <end position="34"/>
    </location>
</feature>
<evidence type="ECO:0000256" key="1">
    <source>
        <dbReference type="ARBA" id="ARBA00010062"/>
    </source>
</evidence>
<dbReference type="PANTHER" id="PTHR30483">
    <property type="entry name" value="LEUCINE-SPECIFIC-BINDING PROTEIN"/>
    <property type="match status" value="1"/>
</dbReference>
<evidence type="ECO:0000256" key="5">
    <source>
        <dbReference type="SAM" id="SignalP"/>
    </source>
</evidence>
<keyword evidence="4" id="KW-0029">Amino-acid transport</keyword>
<dbReference type="Proteomes" id="UP000197535">
    <property type="component" value="Unassembled WGS sequence"/>
</dbReference>
<dbReference type="InterPro" id="IPR028081">
    <property type="entry name" value="Leu-bd"/>
</dbReference>
<comment type="caution">
    <text evidence="7">The sequence shown here is derived from an EMBL/GenBank/DDBJ whole genome shotgun (WGS) entry which is preliminary data.</text>
</comment>
<dbReference type="InterPro" id="IPR028082">
    <property type="entry name" value="Peripla_BP_I"/>
</dbReference>
<dbReference type="GO" id="GO:0006865">
    <property type="term" value="P:amino acid transport"/>
    <property type="evidence" value="ECO:0007669"/>
    <property type="project" value="UniProtKB-KW"/>
</dbReference>
<evidence type="ECO:0000259" key="6">
    <source>
        <dbReference type="Pfam" id="PF13458"/>
    </source>
</evidence>
<keyword evidence="8" id="KW-1185">Reference proteome</keyword>
<evidence type="ECO:0000313" key="7">
    <source>
        <dbReference type="EMBL" id="OWW22835.1"/>
    </source>
</evidence>
<gene>
    <name evidence="7" type="ORF">AYR66_12815</name>
</gene>
<keyword evidence="3 5" id="KW-0732">Signal</keyword>
<evidence type="ECO:0000256" key="2">
    <source>
        <dbReference type="ARBA" id="ARBA00022448"/>
    </source>
</evidence>
<organism evidence="7 8">
    <name type="scientific">Noviherbaspirillum denitrificans</name>
    <dbReference type="NCBI Taxonomy" id="1968433"/>
    <lineage>
        <taxon>Bacteria</taxon>
        <taxon>Pseudomonadati</taxon>
        <taxon>Pseudomonadota</taxon>
        <taxon>Betaproteobacteria</taxon>
        <taxon>Burkholderiales</taxon>
        <taxon>Oxalobacteraceae</taxon>
        <taxon>Noviherbaspirillum</taxon>
    </lineage>
</organism>
<feature type="chain" id="PRO_5012219950" evidence="5">
    <location>
        <begin position="35"/>
        <end position="407"/>
    </location>
</feature>
<accession>A0A254TK01</accession>
<dbReference type="SUPFAM" id="SSF53822">
    <property type="entry name" value="Periplasmic binding protein-like I"/>
    <property type="match status" value="1"/>
</dbReference>
<dbReference type="Pfam" id="PF13458">
    <property type="entry name" value="Peripla_BP_6"/>
    <property type="match status" value="1"/>
</dbReference>